<dbReference type="Pfam" id="PF01359">
    <property type="entry name" value="Transposase_1"/>
    <property type="match status" value="1"/>
</dbReference>
<evidence type="ECO:0008006" key="3">
    <source>
        <dbReference type="Google" id="ProtNLM"/>
    </source>
</evidence>
<dbReference type="AlphaFoldDB" id="A0A4Y2K860"/>
<comment type="caution">
    <text evidence="1">The sequence shown here is derived from an EMBL/GenBank/DDBJ whole genome shotgun (WGS) entry which is preliminary data.</text>
</comment>
<accession>A0A4Y2K860</accession>
<proteinExistence type="predicted"/>
<organism evidence="1 2">
    <name type="scientific">Araneus ventricosus</name>
    <name type="common">Orbweaver spider</name>
    <name type="synonym">Epeira ventricosa</name>
    <dbReference type="NCBI Taxonomy" id="182803"/>
    <lineage>
        <taxon>Eukaryota</taxon>
        <taxon>Metazoa</taxon>
        <taxon>Ecdysozoa</taxon>
        <taxon>Arthropoda</taxon>
        <taxon>Chelicerata</taxon>
        <taxon>Arachnida</taxon>
        <taxon>Araneae</taxon>
        <taxon>Araneomorphae</taxon>
        <taxon>Entelegynae</taxon>
        <taxon>Araneoidea</taxon>
        <taxon>Araneidae</taxon>
        <taxon>Araneus</taxon>
    </lineage>
</organism>
<protein>
    <recommendedName>
        <fullName evidence="3">Mariner Mos1 transposase</fullName>
    </recommendedName>
</protein>
<dbReference type="PANTHER" id="PTHR46060:SF1">
    <property type="entry name" value="MARINER MOS1 TRANSPOSASE-LIKE PROTEIN"/>
    <property type="match status" value="1"/>
</dbReference>
<evidence type="ECO:0000313" key="1">
    <source>
        <dbReference type="EMBL" id="GBM98457.1"/>
    </source>
</evidence>
<dbReference type="Gene3D" id="3.30.420.10">
    <property type="entry name" value="Ribonuclease H-like superfamily/Ribonuclease H"/>
    <property type="match status" value="1"/>
</dbReference>
<keyword evidence="2" id="KW-1185">Reference proteome</keyword>
<dbReference type="Proteomes" id="UP000499080">
    <property type="component" value="Unassembled WGS sequence"/>
</dbReference>
<dbReference type="OrthoDB" id="6433752at2759"/>
<dbReference type="PANTHER" id="PTHR46060">
    <property type="entry name" value="MARINER MOS1 TRANSPOSASE-LIKE PROTEIN"/>
    <property type="match status" value="1"/>
</dbReference>
<dbReference type="EMBL" id="BGPR01004324">
    <property type="protein sequence ID" value="GBM98457.1"/>
    <property type="molecule type" value="Genomic_DNA"/>
</dbReference>
<dbReference type="InterPro" id="IPR052709">
    <property type="entry name" value="Transposase-MT_Hybrid"/>
</dbReference>
<reference evidence="1 2" key="1">
    <citation type="journal article" date="2019" name="Sci. Rep.">
        <title>Orb-weaving spider Araneus ventricosus genome elucidates the spidroin gene catalogue.</title>
        <authorList>
            <person name="Kono N."/>
            <person name="Nakamura H."/>
            <person name="Ohtoshi R."/>
            <person name="Moran D.A.P."/>
            <person name="Shinohara A."/>
            <person name="Yoshida Y."/>
            <person name="Fujiwara M."/>
            <person name="Mori M."/>
            <person name="Tomita M."/>
            <person name="Arakawa K."/>
        </authorList>
    </citation>
    <scope>NUCLEOTIDE SEQUENCE [LARGE SCALE GENOMIC DNA]</scope>
</reference>
<dbReference type="InterPro" id="IPR001888">
    <property type="entry name" value="Transposase_1"/>
</dbReference>
<dbReference type="InterPro" id="IPR036397">
    <property type="entry name" value="RNaseH_sf"/>
</dbReference>
<evidence type="ECO:0000313" key="2">
    <source>
        <dbReference type="Proteomes" id="UP000499080"/>
    </source>
</evidence>
<gene>
    <name evidence="1" type="ORF">AVEN_185984_1</name>
</gene>
<dbReference type="GO" id="GO:0003676">
    <property type="term" value="F:nucleic acid binding"/>
    <property type="evidence" value="ECO:0007669"/>
    <property type="project" value="InterPro"/>
</dbReference>
<sequence length="174" mass="19886">MRSMQRCVRCNDAFDATMRSMQRCVRCNDAFDATMRSMQRCVRCNDAFDATMRSMQRCVRCNDAFDATFVGDASWCYNYTPESKKTSMQWKHTSSPPPRKSKATATARKVVLSFFFDCRGPLLIDFLPQGSTINSTQYCSALTKLRKAIRRKRPGLLAQQVILLHDNARAHVSC</sequence>
<name>A0A4Y2K860_ARAVE</name>